<dbReference type="HOGENOM" id="CLU_2323566_0_0_1"/>
<evidence type="ECO:0000313" key="1">
    <source>
        <dbReference type="EMBL" id="ERN19609.1"/>
    </source>
</evidence>
<dbReference type="AlphaFoldDB" id="U5DAS2"/>
<accession>U5DAS2</accession>
<gene>
    <name evidence="1" type="ORF">AMTR_s00062p00132510</name>
</gene>
<dbReference type="EMBL" id="KI392068">
    <property type="protein sequence ID" value="ERN19609.1"/>
    <property type="molecule type" value="Genomic_DNA"/>
</dbReference>
<keyword evidence="2" id="KW-1185">Reference proteome</keyword>
<proteinExistence type="predicted"/>
<evidence type="ECO:0000313" key="2">
    <source>
        <dbReference type="Proteomes" id="UP000017836"/>
    </source>
</evidence>
<dbReference type="Proteomes" id="UP000017836">
    <property type="component" value="Unassembled WGS sequence"/>
</dbReference>
<sequence>MQVFEPACAGGRGLLASAAMPEAEMGYFIKEGKVVRHFHCSMEPRALSLTNGNSLGCFTSYMAQTFGYSIIGQQVKIARDPFAYVYPTRNAHLYDQGKE</sequence>
<organism evidence="1 2">
    <name type="scientific">Amborella trichopoda</name>
    <dbReference type="NCBI Taxonomy" id="13333"/>
    <lineage>
        <taxon>Eukaryota</taxon>
        <taxon>Viridiplantae</taxon>
        <taxon>Streptophyta</taxon>
        <taxon>Embryophyta</taxon>
        <taxon>Tracheophyta</taxon>
        <taxon>Spermatophyta</taxon>
        <taxon>Magnoliopsida</taxon>
        <taxon>Amborellales</taxon>
        <taxon>Amborellaceae</taxon>
        <taxon>Amborella</taxon>
    </lineage>
</organism>
<protein>
    <submittedName>
        <fullName evidence="1">Uncharacterized protein</fullName>
    </submittedName>
</protein>
<name>U5DAS2_AMBTC</name>
<reference evidence="2" key="1">
    <citation type="journal article" date="2013" name="Science">
        <title>The Amborella genome and the evolution of flowering plants.</title>
        <authorList>
            <consortium name="Amborella Genome Project"/>
        </authorList>
    </citation>
    <scope>NUCLEOTIDE SEQUENCE [LARGE SCALE GENOMIC DNA]</scope>
</reference>
<dbReference type="Gramene" id="ERN19609">
    <property type="protein sequence ID" value="ERN19609"/>
    <property type="gene ID" value="AMTR_s00062p00132510"/>
</dbReference>